<feature type="region of interest" description="Disordered" evidence="8">
    <location>
        <begin position="957"/>
        <end position="977"/>
    </location>
</feature>
<dbReference type="InterPro" id="IPR011049">
    <property type="entry name" value="Serralysin-like_metalloprot_C"/>
</dbReference>
<reference evidence="9 10" key="1">
    <citation type="submission" date="2021-12" db="EMBL/GenBank/DDBJ databases">
        <title>Siccirubricoccus leaddurans sp. nov., a high concentration Zn2+ tolerance bacterium.</title>
        <authorList>
            <person name="Cao Y."/>
        </authorList>
    </citation>
    <scope>NUCLEOTIDE SEQUENCE [LARGE SCALE GENOMIC DNA]</scope>
    <source>
        <strain evidence="9 10">KC 17139</strain>
    </source>
</reference>
<gene>
    <name evidence="9" type="ORF">JYK14_13575</name>
</gene>
<evidence type="ECO:0000256" key="6">
    <source>
        <dbReference type="ARBA" id="ARBA00023026"/>
    </source>
</evidence>
<evidence type="ECO:0000256" key="3">
    <source>
        <dbReference type="ARBA" id="ARBA00022525"/>
    </source>
</evidence>
<keyword evidence="3" id="KW-0964">Secreted</keyword>
<dbReference type="Proteomes" id="UP001523392">
    <property type="component" value="Unassembled WGS sequence"/>
</dbReference>
<comment type="subcellular location">
    <subcellularLocation>
        <location evidence="1">Membrane</location>
    </subcellularLocation>
    <subcellularLocation>
        <location evidence="2">Secreted</location>
    </subcellularLocation>
</comment>
<dbReference type="InterPro" id="IPR050557">
    <property type="entry name" value="RTX_toxin/Mannuronan_C5-epim"/>
</dbReference>
<dbReference type="PANTHER" id="PTHR38340">
    <property type="entry name" value="S-LAYER PROTEIN"/>
    <property type="match status" value="1"/>
</dbReference>
<dbReference type="PANTHER" id="PTHR38340:SF1">
    <property type="entry name" value="S-LAYER PROTEIN"/>
    <property type="match status" value="1"/>
</dbReference>
<sequence>MPFINGTSANNTLLGTPDADTFQGFGGDDTLIAGSGGLDQFFGGTVGADDGIDTVDYSDLGVGVSVDLANGIDSLGDELSGIENVVGSAFDDNLTGDDAANRLDGGAGDDNLTGGGGSDTLIGAAGSNPLDGGSGSETADYSGLAGPITYDAVLGTVVHGSDSDTLLDSERVVATVAPTDTVTYENAGAGVSVTLGVVDSLGHSLVGIENATGSAFGDNLTGDDAANRLDGGSGSDTADYSGLAGPVVVALDLGYAQHGSDIDTLINVENAIGTSGDDFLGGDSGANRLEGGAGSDTLASGTGGADTLIGGDGYDIADFADRTSSISVDLNTGLVSDGGIVSGIEGVVGGSGGDNLTANAAIGAWLDGRVGDDFLQGGMGDDTLIGGAGDDVLDGGAAGNDVANYATAAGPISVDLATFSATGDGTDTLLNIDTVIATAGNDTLHGDSGANYLFGGAGDDLLLGDLSGDTLVGGDGSDTVSYTASDEAVVISLASNLAGSLAGTGILDALSGIENAIGSAFGDYIVGTTGNNSLEGGEGDDVLVGFGGQDTLVGGAGYDMVDFRTLSGGVTVSLDIGNGTGSEGISGSTLIGIEGVVGTAFGDALTGDGGDNYLVGLAGDDNLTGGAGSDTLLGGAGDDVLDGGEGSDLVDYRDAAGPLTIDLATNSAVGEGTDTLINVEHIVASQFDDTIQGDDGDNFVYGFGGSDLLAGGLGNDTLDGGDGIDTVTYAQSTVGVIVNLQNGSAEGEGSDGLISIENVIGSDHNDFIMGGAGANSLVGGLGDDTLVSGGGADTLVGGDGFDVASFEGLGFGVNASLDLGTETVTGTSISGFEALFGTSFADTLGGDAHGNYLYGGAGDDAIFGLEGDDTLLGGAGDDTLNGGEGEDLADFRDLSEGVGITLDNDGNGFAYTDSETDTLTSIEHLVGTLFGDEMTGNDLGNFMFGFDGNDYLAGGGGGDTLSGGEGDDTLEGGTGDDALTGGAGADHFLFSANEGTDYVTDFQSGIDRIELDSASFGDESAVISTLGNDLVISIGSNVIVLQNVSSIDPNDIVMV</sequence>
<protein>
    <recommendedName>
        <fullName evidence="11">Calcium-binding protein</fullName>
    </recommendedName>
</protein>
<dbReference type="InterPro" id="IPR003995">
    <property type="entry name" value="RTX_toxin_determinant-A"/>
</dbReference>
<dbReference type="PROSITE" id="PS00330">
    <property type="entry name" value="HEMOLYSIN_CALCIUM"/>
    <property type="match status" value="11"/>
</dbReference>
<name>A0ABT1D5H9_9PROT</name>
<dbReference type="PRINTS" id="PR00313">
    <property type="entry name" value="CABNDNGRPT"/>
</dbReference>
<keyword evidence="4" id="KW-0800">Toxin</keyword>
<keyword evidence="10" id="KW-1185">Reference proteome</keyword>
<dbReference type="Gene3D" id="2.150.10.10">
    <property type="entry name" value="Serralysin-like metalloprotease, C-terminal"/>
    <property type="match status" value="10"/>
</dbReference>
<dbReference type="SUPFAM" id="SSF51120">
    <property type="entry name" value="beta-Roll"/>
    <property type="match status" value="8"/>
</dbReference>
<dbReference type="InterPro" id="IPR001343">
    <property type="entry name" value="Hemolysn_Ca-bd"/>
</dbReference>
<dbReference type="PRINTS" id="PR01488">
    <property type="entry name" value="RTXTOXINA"/>
</dbReference>
<organism evidence="9 10">
    <name type="scientific">Siccirubricoccus soli</name>
    <dbReference type="NCBI Taxonomy" id="2899147"/>
    <lineage>
        <taxon>Bacteria</taxon>
        <taxon>Pseudomonadati</taxon>
        <taxon>Pseudomonadota</taxon>
        <taxon>Alphaproteobacteria</taxon>
        <taxon>Acetobacterales</taxon>
        <taxon>Roseomonadaceae</taxon>
        <taxon>Siccirubricoccus</taxon>
    </lineage>
</organism>
<dbReference type="RefSeq" id="WP_252953814.1">
    <property type="nucleotide sequence ID" value="NZ_JAFIRR010000084.1"/>
</dbReference>
<evidence type="ECO:0000256" key="4">
    <source>
        <dbReference type="ARBA" id="ARBA00022656"/>
    </source>
</evidence>
<dbReference type="InterPro" id="IPR018511">
    <property type="entry name" value="Hemolysin-typ_Ca-bd_CS"/>
</dbReference>
<dbReference type="Pfam" id="PF00353">
    <property type="entry name" value="HemolysinCabind"/>
    <property type="match status" value="13"/>
</dbReference>
<comment type="caution">
    <text evidence="9">The sequence shown here is derived from an EMBL/GenBank/DDBJ whole genome shotgun (WGS) entry which is preliminary data.</text>
</comment>
<keyword evidence="7" id="KW-0472">Membrane</keyword>
<keyword evidence="5" id="KW-0677">Repeat</keyword>
<evidence type="ECO:0000256" key="5">
    <source>
        <dbReference type="ARBA" id="ARBA00022737"/>
    </source>
</evidence>
<feature type="compositionally biased region" description="Gly residues" evidence="8">
    <location>
        <begin position="105"/>
        <end position="118"/>
    </location>
</feature>
<evidence type="ECO:0000256" key="8">
    <source>
        <dbReference type="SAM" id="MobiDB-lite"/>
    </source>
</evidence>
<proteinExistence type="predicted"/>
<evidence type="ECO:0008006" key="11">
    <source>
        <dbReference type="Google" id="ProtNLM"/>
    </source>
</evidence>
<accession>A0ABT1D5H9</accession>
<dbReference type="EMBL" id="JAFIRR010000084">
    <property type="protein sequence ID" value="MCO6417185.1"/>
    <property type="molecule type" value="Genomic_DNA"/>
</dbReference>
<evidence type="ECO:0000256" key="2">
    <source>
        <dbReference type="ARBA" id="ARBA00004613"/>
    </source>
</evidence>
<evidence type="ECO:0000256" key="7">
    <source>
        <dbReference type="ARBA" id="ARBA00023136"/>
    </source>
</evidence>
<evidence type="ECO:0000313" key="10">
    <source>
        <dbReference type="Proteomes" id="UP001523392"/>
    </source>
</evidence>
<evidence type="ECO:0000313" key="9">
    <source>
        <dbReference type="EMBL" id="MCO6417185.1"/>
    </source>
</evidence>
<evidence type="ECO:0000256" key="1">
    <source>
        <dbReference type="ARBA" id="ARBA00004370"/>
    </source>
</evidence>
<feature type="region of interest" description="Disordered" evidence="8">
    <location>
        <begin position="101"/>
        <end position="138"/>
    </location>
</feature>
<keyword evidence="6" id="KW-0843">Virulence</keyword>